<dbReference type="GO" id="GO:0003676">
    <property type="term" value="F:nucleic acid binding"/>
    <property type="evidence" value="ECO:0007669"/>
    <property type="project" value="UniProtKB-UniRule"/>
</dbReference>
<evidence type="ECO:0000256" key="2">
    <source>
        <dbReference type="SAM" id="MobiDB-lite"/>
    </source>
</evidence>
<dbReference type="Proteomes" id="UP000001449">
    <property type="component" value="Chromosome 6"/>
</dbReference>
<comment type="function">
    <text evidence="1">S-adenosyl-L-methionine-dependent methyltransferase that mediates RNA cap1 2'-O-ribose methylation to the 5'-cap structure of RNAs. Methylates the ribose of the first nucleotide of a m(7)GpppG-capped mRNA to produce m(7)GpppNmp (cap1).</text>
</comment>
<feature type="compositionally biased region" description="Polar residues" evidence="2">
    <location>
        <begin position="12"/>
        <end position="25"/>
    </location>
</feature>
<keyword evidence="1" id="KW-0507">mRNA processing</keyword>
<dbReference type="eggNOG" id="KOG3673">
    <property type="taxonomic scope" value="Eukaryota"/>
</dbReference>
<dbReference type="RefSeq" id="XP_002291256.1">
    <property type="nucleotide sequence ID" value="XM_002291220.1"/>
</dbReference>
<dbReference type="GO" id="GO:0016556">
    <property type="term" value="P:mRNA modification"/>
    <property type="evidence" value="ECO:0007669"/>
    <property type="project" value="UniProtKB-UniRule"/>
</dbReference>
<dbReference type="SUPFAM" id="SSF53335">
    <property type="entry name" value="S-adenosyl-L-methionine-dependent methyltransferases"/>
    <property type="match status" value="1"/>
</dbReference>
<dbReference type="InParanoid" id="B8C4Q1"/>
<feature type="compositionally biased region" description="Low complexity" evidence="2">
    <location>
        <begin position="98"/>
        <end position="111"/>
    </location>
</feature>
<gene>
    <name evidence="4" type="ORF">THAPSDRAFT_23316</name>
</gene>
<keyword evidence="1" id="KW-0489">Methyltransferase</keyword>
<comment type="catalytic activity">
    <reaction evidence="1">
        <text>a 5'-end (N(7)-methyl 5'-triphosphoguanosine)-ribonucleoside in mRNA + S-adenosyl-L-methionine = a 5'-end (N(7)-methyl 5'-triphosphoguanosine)-(2'-O-methyl-ribonucleoside) in mRNA + S-adenosyl-L-homocysteine + H(+)</text>
        <dbReference type="Rhea" id="RHEA:67020"/>
        <dbReference type="Rhea" id="RHEA-COMP:17167"/>
        <dbReference type="Rhea" id="RHEA-COMP:17168"/>
        <dbReference type="ChEBI" id="CHEBI:15378"/>
        <dbReference type="ChEBI" id="CHEBI:57856"/>
        <dbReference type="ChEBI" id="CHEBI:59789"/>
        <dbReference type="ChEBI" id="CHEBI:156461"/>
        <dbReference type="ChEBI" id="CHEBI:167609"/>
        <dbReference type="EC" id="2.1.1.57"/>
    </reaction>
</comment>
<accession>B8C4Q1</accession>
<organism evidence="4 5">
    <name type="scientific">Thalassiosira pseudonana</name>
    <name type="common">Marine diatom</name>
    <name type="synonym">Cyclotella nana</name>
    <dbReference type="NCBI Taxonomy" id="35128"/>
    <lineage>
        <taxon>Eukaryota</taxon>
        <taxon>Sar</taxon>
        <taxon>Stramenopiles</taxon>
        <taxon>Ochrophyta</taxon>
        <taxon>Bacillariophyta</taxon>
        <taxon>Coscinodiscophyceae</taxon>
        <taxon>Thalassiosirophycidae</taxon>
        <taxon>Thalassiosirales</taxon>
        <taxon>Thalassiosiraceae</taxon>
        <taxon>Thalassiosira</taxon>
    </lineage>
</organism>
<protein>
    <recommendedName>
        <fullName evidence="1">Cap-specific mRNA (nucleoside-2'-O-)-methyltransferase 1</fullName>
        <ecNumber evidence="1">2.1.1.57</ecNumber>
    </recommendedName>
    <alternativeName>
        <fullName evidence="1">Cap1 2'O-ribose methyltransferase 1</fullName>
    </alternativeName>
</protein>
<keyword evidence="1" id="KW-0949">S-adenosyl-L-methionine</keyword>
<name>B8C4Q1_THAPS</name>
<feature type="compositionally biased region" description="Basic residues" evidence="2">
    <location>
        <begin position="183"/>
        <end position="198"/>
    </location>
</feature>
<dbReference type="HOGENOM" id="CLU_456006_0_0_1"/>
<feature type="domain" description="Ribosomal RNA methyltransferase FtsJ" evidence="3">
    <location>
        <begin position="207"/>
        <end position="262"/>
    </location>
</feature>
<feature type="region of interest" description="Disordered" evidence="2">
    <location>
        <begin position="1"/>
        <end position="68"/>
    </location>
</feature>
<evidence type="ECO:0000313" key="4">
    <source>
        <dbReference type="EMBL" id="EED91363.1"/>
    </source>
</evidence>
<reference evidence="4 5" key="1">
    <citation type="journal article" date="2004" name="Science">
        <title>The genome of the diatom Thalassiosira pseudonana: ecology, evolution, and metabolism.</title>
        <authorList>
            <person name="Armbrust E.V."/>
            <person name="Berges J.A."/>
            <person name="Bowler C."/>
            <person name="Green B.R."/>
            <person name="Martinez D."/>
            <person name="Putnam N.H."/>
            <person name="Zhou S."/>
            <person name="Allen A.E."/>
            <person name="Apt K.E."/>
            <person name="Bechner M."/>
            <person name="Brzezinski M.A."/>
            <person name="Chaal B.K."/>
            <person name="Chiovitti A."/>
            <person name="Davis A.K."/>
            <person name="Demarest M.S."/>
            <person name="Detter J.C."/>
            <person name="Glavina T."/>
            <person name="Goodstein D."/>
            <person name="Hadi M.Z."/>
            <person name="Hellsten U."/>
            <person name="Hildebrand M."/>
            <person name="Jenkins B.D."/>
            <person name="Jurka J."/>
            <person name="Kapitonov V.V."/>
            <person name="Kroger N."/>
            <person name="Lau W.W."/>
            <person name="Lane T.W."/>
            <person name="Larimer F.W."/>
            <person name="Lippmeier J.C."/>
            <person name="Lucas S."/>
            <person name="Medina M."/>
            <person name="Montsant A."/>
            <person name="Obornik M."/>
            <person name="Parker M.S."/>
            <person name="Palenik B."/>
            <person name="Pazour G.J."/>
            <person name="Richardson P.M."/>
            <person name="Rynearson T.A."/>
            <person name="Saito M.A."/>
            <person name="Schwartz D.C."/>
            <person name="Thamatrakoln K."/>
            <person name="Valentin K."/>
            <person name="Vardi A."/>
            <person name="Wilkerson F.P."/>
            <person name="Rokhsar D.S."/>
        </authorList>
    </citation>
    <scope>NUCLEOTIDE SEQUENCE [LARGE SCALE GENOMIC DNA]</scope>
    <source>
        <strain evidence="4 5">CCMP1335</strain>
    </source>
</reference>
<dbReference type="InterPro" id="IPR029063">
    <property type="entry name" value="SAM-dependent_MTases_sf"/>
</dbReference>
<dbReference type="GO" id="GO:0005634">
    <property type="term" value="C:nucleus"/>
    <property type="evidence" value="ECO:0007669"/>
    <property type="project" value="UniProtKB-SubCell"/>
</dbReference>
<feature type="region of interest" description="Disordered" evidence="2">
    <location>
        <begin position="90"/>
        <end position="117"/>
    </location>
</feature>
<dbReference type="OMA" id="KMFGFRE"/>
<dbReference type="KEGG" id="tps:THAPSDRAFT_23316"/>
<evidence type="ECO:0000259" key="3">
    <source>
        <dbReference type="Pfam" id="PF01728"/>
    </source>
</evidence>
<keyword evidence="1" id="KW-0506">mRNA capping</keyword>
<feature type="domain" description="Ribosomal RNA methyltransferase FtsJ" evidence="3">
    <location>
        <begin position="390"/>
        <end position="490"/>
    </location>
</feature>
<dbReference type="PaxDb" id="35128-Thaps23316"/>
<dbReference type="GO" id="GO:0006370">
    <property type="term" value="P:7-methylguanosine mRNA capping"/>
    <property type="evidence" value="ECO:0007669"/>
    <property type="project" value="UniProtKB-UniRule"/>
</dbReference>
<comment type="subcellular location">
    <subcellularLocation>
        <location evidence="1">Nucleus</location>
    </subcellularLocation>
</comment>
<dbReference type="InterPro" id="IPR002877">
    <property type="entry name" value="RNA_MeTrfase_FtsJ_dom"/>
</dbReference>
<dbReference type="Pfam" id="PF01728">
    <property type="entry name" value="FtsJ"/>
    <property type="match status" value="2"/>
</dbReference>
<dbReference type="PANTHER" id="PTHR16121:SF0">
    <property type="entry name" value="CAP-SPECIFIC MRNA (NUCLEOSIDE-2'-O-)-METHYLTRANSFERASE 1"/>
    <property type="match status" value="1"/>
</dbReference>
<feature type="compositionally biased region" description="Polar residues" evidence="2">
    <location>
        <begin position="140"/>
        <end position="159"/>
    </location>
</feature>
<keyword evidence="1" id="KW-0539">Nucleus</keyword>
<dbReference type="AlphaFoldDB" id="B8C4Q1"/>
<evidence type="ECO:0000313" key="5">
    <source>
        <dbReference type="Proteomes" id="UP000001449"/>
    </source>
</evidence>
<feature type="region of interest" description="Disordered" evidence="2">
    <location>
        <begin position="180"/>
        <end position="201"/>
    </location>
</feature>
<sequence>MGRKKQKKAMADSQTGGDSELSLSPQHEGEAVNFVGASSATATSVSSANGVKRKRRRRNDYKPSTPSNTVHTNWFSDIIWVSRHDIRDIKSQQDVKTKQSTSSSLIQTSPSAEQPTHTSLLQELNSLKQQLMPSAEACSSAVNSSDEYQHNNNRKTTPQYEFRQARSICNPYESLGETFSKNFTKKKRGGSKKQRGKQHSASGLSQFINRSAIKLANLDALLGFCLTRSSHPTNQEGEREYFSFVDLCGAPGGFSEYILYRHTHPAKTLDNLSCDDDDDADGEQNGVSVQTQADLLPCYGFGMSLSGNNDDGKGVPWDLEHLKKYHLHLSDCEDDYKTESSDADTTSKTQLHYQICKGSDSTGSIYNWENVIQLQREVATVLRRDHNTGKSNNSSSSRVNLVVADGGFDAQRDSNDQESIAHCIIVSQTAAALSLLRPGGSFVLKMFGFRENGTRRLLRHLYGCFEKMTFVKPTLSRPASAERYLVCWGYEGAEEGWDALTWRDEMMKAATNSLSSARSYATNNLRHENSLEELMDSFDCKMLQLNIDTCRSIISFLEEKRDATEGGGLSLFQKQRRRADLDLRLYEESWQLYSIADDN</sequence>
<feature type="compositionally biased region" description="Low complexity" evidence="2">
    <location>
        <begin position="37"/>
        <end position="48"/>
    </location>
</feature>
<dbReference type="GO" id="GO:0004483">
    <property type="term" value="F:methyltransferase cap1 activity"/>
    <property type="evidence" value="ECO:0007669"/>
    <property type="project" value="UniProtKB-UniRule"/>
</dbReference>
<dbReference type="EMBL" id="CM000643">
    <property type="protein sequence ID" value="EED91363.1"/>
    <property type="molecule type" value="Genomic_DNA"/>
</dbReference>
<keyword evidence="5" id="KW-1185">Reference proteome</keyword>
<dbReference type="GO" id="GO:0032259">
    <property type="term" value="P:methylation"/>
    <property type="evidence" value="ECO:0007669"/>
    <property type="project" value="UniProtKB-KW"/>
</dbReference>
<feature type="region of interest" description="Disordered" evidence="2">
    <location>
        <begin position="135"/>
        <end position="159"/>
    </location>
</feature>
<dbReference type="InterPro" id="IPR050851">
    <property type="entry name" value="mRNA_Cap_2O-Ribose_MeTrfase"/>
</dbReference>
<proteinExistence type="predicted"/>
<evidence type="ECO:0000256" key="1">
    <source>
        <dbReference type="RuleBase" id="RU368012"/>
    </source>
</evidence>
<dbReference type="GeneID" id="7446357"/>
<reference evidence="4 5" key="2">
    <citation type="journal article" date="2008" name="Nature">
        <title>The Phaeodactylum genome reveals the evolutionary history of diatom genomes.</title>
        <authorList>
            <person name="Bowler C."/>
            <person name="Allen A.E."/>
            <person name="Badger J.H."/>
            <person name="Grimwood J."/>
            <person name="Jabbari K."/>
            <person name="Kuo A."/>
            <person name="Maheswari U."/>
            <person name="Martens C."/>
            <person name="Maumus F."/>
            <person name="Otillar R.P."/>
            <person name="Rayko E."/>
            <person name="Salamov A."/>
            <person name="Vandepoele K."/>
            <person name="Beszteri B."/>
            <person name="Gruber A."/>
            <person name="Heijde M."/>
            <person name="Katinka M."/>
            <person name="Mock T."/>
            <person name="Valentin K."/>
            <person name="Verret F."/>
            <person name="Berges J.A."/>
            <person name="Brownlee C."/>
            <person name="Cadoret J.P."/>
            <person name="Chiovitti A."/>
            <person name="Choi C.J."/>
            <person name="Coesel S."/>
            <person name="De Martino A."/>
            <person name="Detter J.C."/>
            <person name="Durkin C."/>
            <person name="Falciatore A."/>
            <person name="Fournet J."/>
            <person name="Haruta M."/>
            <person name="Huysman M.J."/>
            <person name="Jenkins B.D."/>
            <person name="Jiroutova K."/>
            <person name="Jorgensen R.E."/>
            <person name="Joubert Y."/>
            <person name="Kaplan A."/>
            <person name="Kroger N."/>
            <person name="Kroth P.G."/>
            <person name="La Roche J."/>
            <person name="Lindquist E."/>
            <person name="Lommer M."/>
            <person name="Martin-Jezequel V."/>
            <person name="Lopez P.J."/>
            <person name="Lucas S."/>
            <person name="Mangogna M."/>
            <person name="McGinnis K."/>
            <person name="Medlin L.K."/>
            <person name="Montsant A."/>
            <person name="Oudot-Le Secq M.P."/>
            <person name="Napoli C."/>
            <person name="Obornik M."/>
            <person name="Parker M.S."/>
            <person name="Petit J.L."/>
            <person name="Porcel B.M."/>
            <person name="Poulsen N."/>
            <person name="Robison M."/>
            <person name="Rychlewski L."/>
            <person name="Rynearson T.A."/>
            <person name="Schmutz J."/>
            <person name="Shapiro H."/>
            <person name="Siaut M."/>
            <person name="Stanley M."/>
            <person name="Sussman M.R."/>
            <person name="Taylor A.R."/>
            <person name="Vardi A."/>
            <person name="von Dassow P."/>
            <person name="Vyverman W."/>
            <person name="Willis A."/>
            <person name="Wyrwicz L.S."/>
            <person name="Rokhsar D.S."/>
            <person name="Weissenbach J."/>
            <person name="Armbrust E.V."/>
            <person name="Green B.R."/>
            <person name="Van de Peer Y."/>
            <person name="Grigoriev I.V."/>
        </authorList>
    </citation>
    <scope>NUCLEOTIDE SEQUENCE [LARGE SCALE GENOMIC DNA]</scope>
    <source>
        <strain evidence="4 5">CCMP1335</strain>
    </source>
</reference>
<dbReference type="Gene3D" id="3.40.50.12760">
    <property type="match status" value="1"/>
</dbReference>
<dbReference type="PANTHER" id="PTHR16121">
    <property type="entry name" value="CAP-SPECIFIC MRNA (NUCLEOSIDE-2'-O-)-METHYLTRANSFERASE 1-RELATED"/>
    <property type="match status" value="1"/>
</dbReference>
<dbReference type="EC" id="2.1.1.57" evidence="1"/>
<keyword evidence="1" id="KW-0808">Transferase</keyword>